<evidence type="ECO:0000313" key="1">
    <source>
        <dbReference type="EMBL" id="SNV22923.1"/>
    </source>
</evidence>
<dbReference type="STRING" id="1121387.GCA_000429885_00056"/>
<protein>
    <submittedName>
        <fullName evidence="1">Uncharacterized protein</fullName>
    </submittedName>
</protein>
<evidence type="ECO:0000313" key="2">
    <source>
        <dbReference type="Proteomes" id="UP000242637"/>
    </source>
</evidence>
<reference evidence="1 2" key="1">
    <citation type="submission" date="2017-06" db="EMBL/GenBank/DDBJ databases">
        <authorList>
            <consortium name="Pathogen Informatics"/>
        </authorList>
    </citation>
    <scope>NUCLEOTIDE SEQUENCE [LARGE SCALE GENOMIC DNA]</scope>
    <source>
        <strain evidence="1 2">NCTC13039</strain>
    </source>
</reference>
<name>A0A239VMH2_9MICO</name>
<sequence length="46" mass="5164">MTYLLLYVLAVFGLFPLLRTFAVHDDYLMYTKGPFVVHSGGEAPIS</sequence>
<dbReference type="AlphaFoldDB" id="A0A239VMH2"/>
<dbReference type="KEGG" id="dco:SAMEA4475696_1686"/>
<proteinExistence type="predicted"/>
<gene>
    <name evidence="1" type="ORF">SAMEA4475696_01686</name>
</gene>
<dbReference type="EMBL" id="LT906453">
    <property type="protein sequence ID" value="SNV22923.1"/>
    <property type="molecule type" value="Genomic_DNA"/>
</dbReference>
<accession>A0A239VMH2</accession>
<keyword evidence="2" id="KW-1185">Reference proteome</keyword>
<dbReference type="Proteomes" id="UP000242637">
    <property type="component" value="Chromosome 1"/>
</dbReference>
<organism evidence="1 2">
    <name type="scientific">Dermatophilus congolensis</name>
    <dbReference type="NCBI Taxonomy" id="1863"/>
    <lineage>
        <taxon>Bacteria</taxon>
        <taxon>Bacillati</taxon>
        <taxon>Actinomycetota</taxon>
        <taxon>Actinomycetes</taxon>
        <taxon>Micrococcales</taxon>
        <taxon>Dermatophilaceae</taxon>
        <taxon>Dermatophilus</taxon>
    </lineage>
</organism>